<keyword evidence="1" id="KW-0732">Signal</keyword>
<evidence type="ECO:0000256" key="1">
    <source>
        <dbReference type="SAM" id="SignalP"/>
    </source>
</evidence>
<feature type="chain" id="PRO_5002852956" evidence="1">
    <location>
        <begin position="22"/>
        <end position="92"/>
    </location>
</feature>
<feature type="signal peptide" evidence="1">
    <location>
        <begin position="1"/>
        <end position="21"/>
    </location>
</feature>
<dbReference type="AlphaFoldDB" id="B6Z1Y7"/>
<reference evidence="2" key="1">
    <citation type="journal article" date="2009" name="J. Mol. Evol.">
        <title>Tentacles of venom: toxic protein convergence in the Kingdom Animalia.</title>
        <authorList>
            <person name="Fry B.G."/>
            <person name="Roelants K."/>
            <person name="Norman J.A."/>
        </authorList>
    </citation>
    <scope>NUCLEOTIDE SEQUENCE</scope>
    <source>
        <strain evidence="2">BROC_11_3</strain>
        <tissue evidence="2">Posterior saliva</tissue>
    </source>
</reference>
<accession>B6Z1Y7</accession>
<dbReference type="EMBL" id="EU790610">
    <property type="protein sequence ID" value="ACJ22656.1"/>
    <property type="molecule type" value="mRNA"/>
</dbReference>
<name>B6Z1Y7_HAPMA</name>
<sequence>MVSLTLKLMLISLVLYVGVEASPFHTDDCASKCRAVQCRNAMQVTCNRKCLCSCRTPWEVRQNKYNCPKQEHGGFETNPTFASQGDMHNFPH</sequence>
<proteinExistence type="evidence at transcript level"/>
<protein>
    <submittedName>
        <fullName evidence="2">NP1</fullName>
    </submittedName>
</protein>
<evidence type="ECO:0000313" key="2">
    <source>
        <dbReference type="EMBL" id="ACJ22656.1"/>
    </source>
</evidence>
<organism evidence="2">
    <name type="scientific">Hapalochlaena maculosa</name>
    <name type="common">Southern blue-ringed octopus</name>
    <name type="synonym">Octopus maculosus</name>
    <dbReference type="NCBI Taxonomy" id="61716"/>
    <lineage>
        <taxon>Eukaryota</taxon>
        <taxon>Metazoa</taxon>
        <taxon>Spiralia</taxon>
        <taxon>Lophotrochozoa</taxon>
        <taxon>Mollusca</taxon>
        <taxon>Cephalopoda</taxon>
        <taxon>Coleoidea</taxon>
        <taxon>Octopodiformes</taxon>
        <taxon>Octopoda</taxon>
        <taxon>Incirrata</taxon>
        <taxon>Octopodidae</taxon>
        <taxon>Hapalochlaena</taxon>
    </lineage>
</organism>